<protein>
    <submittedName>
        <fullName evidence="2">Uncharacterized protein</fullName>
    </submittedName>
</protein>
<feature type="region of interest" description="Disordered" evidence="1">
    <location>
        <begin position="423"/>
        <end position="529"/>
    </location>
</feature>
<organism evidence="2 3">
    <name type="scientific">Ascodesmis nigricans</name>
    <dbReference type="NCBI Taxonomy" id="341454"/>
    <lineage>
        <taxon>Eukaryota</taxon>
        <taxon>Fungi</taxon>
        <taxon>Dikarya</taxon>
        <taxon>Ascomycota</taxon>
        <taxon>Pezizomycotina</taxon>
        <taxon>Pezizomycetes</taxon>
        <taxon>Pezizales</taxon>
        <taxon>Ascodesmidaceae</taxon>
        <taxon>Ascodesmis</taxon>
    </lineage>
</organism>
<feature type="compositionally biased region" description="Acidic residues" evidence="1">
    <location>
        <begin position="594"/>
        <end position="605"/>
    </location>
</feature>
<proteinExistence type="predicted"/>
<feature type="compositionally biased region" description="Pro residues" evidence="1">
    <location>
        <begin position="197"/>
        <end position="207"/>
    </location>
</feature>
<feature type="compositionally biased region" description="Polar residues" evidence="1">
    <location>
        <begin position="457"/>
        <end position="468"/>
    </location>
</feature>
<feature type="compositionally biased region" description="Polar residues" evidence="1">
    <location>
        <begin position="46"/>
        <end position="56"/>
    </location>
</feature>
<name>A0A4S2MZ31_9PEZI</name>
<keyword evidence="3" id="KW-1185">Reference proteome</keyword>
<feature type="compositionally biased region" description="Polar residues" evidence="1">
    <location>
        <begin position="20"/>
        <end position="29"/>
    </location>
</feature>
<sequence>MTLNPLAKAFQPRLRIRQDVSVSPSNNGVKGNGEMASGHQKPLANVPTQSKQSISQKAEYEPHQQSRNAGLVTAPLQQQIPSFSPVIPTGRRNTNIWDPLSNRRYQTNGHRSPPGLLPQKENHGHSVGQGAIRENHWITSSKNNLLQLCTPHHHNQDIFFTSNPGATLSIHEHGRQLADTKNRDTNPSPPLDNSTPPTHPQSPPPHPHTLKLELWSLTRADGHIALTVAIPPESADAALKGFTWLPSSGGTILVGEGGGAGDLDGIDEDEDEDEDELLIELDNENDHRGEQDRNFRFEELESLNIDTVSQTANMSPTRSDSESKVCTPFTSTSESLTPPSGASSTPVPPRETPNLNYPIHPRRQPTLPRPSTSFPTGISRASWRPYNSAPKTPAKQPFTAPDLASSPSASLVWCSPSLQRHKHNLQQEQRGINSSSWRSQSNPILTSHSPSPLFPRFTNNSQSQQQDPLSWRRPTNPRPPFHRFHTHPPATSTIPTSPPNHNHHTHHRASTTTTSRHISGDGRRPRDPNNWNWNLKEAAMVDHDDAALRAVWARMRRGGGGFTTAVSGGGGCSSVEGGIGGFWGAWRLEVDIETEEEEDSDEEMDEWPRRVGRGVMSGNEAGRGNEAREKKEMSGEEGKEWRKRTEGDWELTTDWE</sequence>
<evidence type="ECO:0000256" key="1">
    <source>
        <dbReference type="SAM" id="MobiDB-lite"/>
    </source>
</evidence>
<dbReference type="Proteomes" id="UP000298138">
    <property type="component" value="Unassembled WGS sequence"/>
</dbReference>
<feature type="region of interest" description="Disordered" evidence="1">
    <location>
        <begin position="594"/>
        <end position="656"/>
    </location>
</feature>
<evidence type="ECO:0000313" key="3">
    <source>
        <dbReference type="Proteomes" id="UP000298138"/>
    </source>
</evidence>
<feature type="compositionally biased region" description="Basic and acidic residues" evidence="1">
    <location>
        <begin position="623"/>
        <end position="647"/>
    </location>
</feature>
<feature type="compositionally biased region" description="Polar residues" evidence="1">
    <location>
        <begin position="307"/>
        <end position="318"/>
    </location>
</feature>
<feature type="region of interest" description="Disordered" evidence="1">
    <location>
        <begin position="17"/>
        <end position="128"/>
    </location>
</feature>
<feature type="region of interest" description="Disordered" evidence="1">
    <location>
        <begin position="173"/>
        <end position="208"/>
    </location>
</feature>
<feature type="compositionally biased region" description="Basic and acidic residues" evidence="1">
    <location>
        <begin position="518"/>
        <end position="527"/>
    </location>
</feature>
<feature type="compositionally biased region" description="Basic and acidic residues" evidence="1">
    <location>
        <begin position="173"/>
        <end position="184"/>
    </location>
</feature>
<gene>
    <name evidence="2" type="ORF">EX30DRAFT_395281</name>
</gene>
<feature type="region of interest" description="Disordered" evidence="1">
    <location>
        <begin position="307"/>
        <end position="406"/>
    </location>
</feature>
<feature type="compositionally biased region" description="Polar residues" evidence="1">
    <location>
        <begin position="328"/>
        <end position="345"/>
    </location>
</feature>
<evidence type="ECO:0000313" key="2">
    <source>
        <dbReference type="EMBL" id="TGZ81896.1"/>
    </source>
</evidence>
<dbReference type="InParanoid" id="A0A4S2MZ31"/>
<dbReference type="EMBL" id="ML220117">
    <property type="protein sequence ID" value="TGZ81896.1"/>
    <property type="molecule type" value="Genomic_DNA"/>
</dbReference>
<accession>A0A4S2MZ31</accession>
<reference evidence="2 3" key="1">
    <citation type="submission" date="2019-04" db="EMBL/GenBank/DDBJ databases">
        <title>Comparative genomics and transcriptomics to analyze fruiting body development in filamentous ascomycetes.</title>
        <authorList>
            <consortium name="DOE Joint Genome Institute"/>
            <person name="Lutkenhaus R."/>
            <person name="Traeger S."/>
            <person name="Breuer J."/>
            <person name="Kuo A."/>
            <person name="Lipzen A."/>
            <person name="Pangilinan J."/>
            <person name="Dilworth D."/>
            <person name="Sandor L."/>
            <person name="Poggeler S."/>
            <person name="Barry K."/>
            <person name="Grigoriev I.V."/>
            <person name="Nowrousian M."/>
        </authorList>
    </citation>
    <scope>NUCLEOTIDE SEQUENCE [LARGE SCALE GENOMIC DNA]</scope>
    <source>
        <strain evidence="2 3">CBS 389.68</strain>
    </source>
</reference>
<feature type="compositionally biased region" description="Polar residues" evidence="1">
    <location>
        <begin position="426"/>
        <end position="450"/>
    </location>
</feature>
<dbReference type="AlphaFoldDB" id="A0A4S2MZ31"/>